<keyword evidence="3" id="KW-0813">Transport</keyword>
<accession>A0A0C3GQU8</accession>
<feature type="transmembrane region" description="Helical" evidence="10">
    <location>
        <begin position="881"/>
        <end position="905"/>
    </location>
</feature>
<dbReference type="GO" id="GO:0005524">
    <property type="term" value="F:ATP binding"/>
    <property type="evidence" value="ECO:0007669"/>
    <property type="project" value="UniProtKB-KW"/>
</dbReference>
<feature type="transmembrane region" description="Helical" evidence="10">
    <location>
        <begin position="999"/>
        <end position="1023"/>
    </location>
</feature>
<gene>
    <name evidence="13" type="ORF">OIDMADRAFT_46118</name>
</gene>
<dbReference type="Gene3D" id="1.20.1560.10">
    <property type="entry name" value="ABC transporter type 1, transmembrane domain"/>
    <property type="match status" value="2"/>
</dbReference>
<feature type="transmembrane region" description="Helical" evidence="10">
    <location>
        <begin position="323"/>
        <end position="345"/>
    </location>
</feature>
<feature type="transmembrane region" description="Helical" evidence="10">
    <location>
        <begin position="853"/>
        <end position="875"/>
    </location>
</feature>
<dbReference type="PROSITE" id="PS00211">
    <property type="entry name" value="ABC_TRANSPORTER_1"/>
    <property type="match status" value="2"/>
</dbReference>
<dbReference type="PROSITE" id="PS50893">
    <property type="entry name" value="ABC_TRANSPORTER_2"/>
    <property type="match status" value="2"/>
</dbReference>
<evidence type="ECO:0000256" key="1">
    <source>
        <dbReference type="ARBA" id="ARBA00004651"/>
    </source>
</evidence>
<dbReference type="Proteomes" id="UP000054321">
    <property type="component" value="Unassembled WGS sequence"/>
</dbReference>
<dbReference type="HOGENOM" id="CLU_000604_17_2_1"/>
<dbReference type="Gene3D" id="3.40.50.300">
    <property type="entry name" value="P-loop containing nucleotide triphosphate hydrolases"/>
    <property type="match status" value="2"/>
</dbReference>
<keyword evidence="4 10" id="KW-0812">Transmembrane</keyword>
<evidence type="ECO:0000313" key="13">
    <source>
        <dbReference type="EMBL" id="KIM93714.1"/>
    </source>
</evidence>
<dbReference type="CDD" id="cd18577">
    <property type="entry name" value="ABC_6TM_Pgp_ABCB1_D1_like"/>
    <property type="match status" value="1"/>
</dbReference>
<feature type="transmembrane region" description="Helical" evidence="10">
    <location>
        <begin position="113"/>
        <end position="140"/>
    </location>
</feature>
<dbReference type="Pfam" id="PF00005">
    <property type="entry name" value="ABC_tran"/>
    <property type="match status" value="2"/>
</dbReference>
<dbReference type="GO" id="GO:0016887">
    <property type="term" value="F:ATP hydrolysis activity"/>
    <property type="evidence" value="ECO:0007669"/>
    <property type="project" value="InterPro"/>
</dbReference>
<dbReference type="FunFam" id="1.20.1560.10:FF:000009">
    <property type="entry name" value="ABC transporter B family member 1"/>
    <property type="match status" value="1"/>
</dbReference>
<evidence type="ECO:0000256" key="5">
    <source>
        <dbReference type="ARBA" id="ARBA00022741"/>
    </source>
</evidence>
<keyword evidence="6" id="KW-0067">ATP-binding</keyword>
<dbReference type="STRING" id="913774.A0A0C3GQU8"/>
<keyword evidence="8 10" id="KW-0472">Membrane</keyword>
<dbReference type="PANTHER" id="PTHR43394">
    <property type="entry name" value="ATP-DEPENDENT PERMEASE MDL1, MITOCHONDRIAL"/>
    <property type="match status" value="1"/>
</dbReference>
<comment type="similarity">
    <text evidence="2">Belongs to the ABC transporter superfamily. ABCB family. Multidrug resistance exporter (TC 3.A.1.201) subfamily.</text>
</comment>
<evidence type="ECO:0000256" key="2">
    <source>
        <dbReference type="ARBA" id="ARBA00007577"/>
    </source>
</evidence>
<dbReference type="InterPro" id="IPR003593">
    <property type="entry name" value="AAA+_ATPase"/>
</dbReference>
<reference evidence="14" key="2">
    <citation type="submission" date="2015-01" db="EMBL/GenBank/DDBJ databases">
        <title>Evolutionary Origins and Diversification of the Mycorrhizal Mutualists.</title>
        <authorList>
            <consortium name="DOE Joint Genome Institute"/>
            <consortium name="Mycorrhizal Genomics Consortium"/>
            <person name="Kohler A."/>
            <person name="Kuo A."/>
            <person name="Nagy L.G."/>
            <person name="Floudas D."/>
            <person name="Copeland A."/>
            <person name="Barry K.W."/>
            <person name="Cichocki N."/>
            <person name="Veneault-Fourrey C."/>
            <person name="LaButti K."/>
            <person name="Lindquist E.A."/>
            <person name="Lipzen A."/>
            <person name="Lundell T."/>
            <person name="Morin E."/>
            <person name="Murat C."/>
            <person name="Riley R."/>
            <person name="Ohm R."/>
            <person name="Sun H."/>
            <person name="Tunlid A."/>
            <person name="Henrissat B."/>
            <person name="Grigoriev I.V."/>
            <person name="Hibbett D.S."/>
            <person name="Martin F."/>
        </authorList>
    </citation>
    <scope>NUCLEOTIDE SEQUENCE [LARGE SCALE GENOMIC DNA]</scope>
    <source>
        <strain evidence="14">Zn</strain>
    </source>
</reference>
<feature type="domain" description="ABC transmembrane type-1" evidence="12">
    <location>
        <begin position="69"/>
        <end position="359"/>
    </location>
</feature>
<dbReference type="InterPro" id="IPR027417">
    <property type="entry name" value="P-loop_NTPase"/>
</dbReference>
<dbReference type="InterPro" id="IPR039421">
    <property type="entry name" value="Type_1_exporter"/>
</dbReference>
<sequence>MTTPPTKQNPFTQMDSKVVNIAGKEQSIYSHLPATEIDIIKNQVNIPVVKSGWRTLYRYATTVDFIIIATSTICSIAAGAALPLMTVIFGNLAGAFSGYFQGTITQTSFDDTIIHMILYFVYVGIAEFCTVYISTVGFIYTGEHISGKMRSKYLEACLRQNIGLFDTLGSGEIATRITADMNLVQDGISEKVGLTLNAVASFVTAFIIGFIKSWRLTLILSATVFTITTIMGVGSTFILKYNKLSLESHALGGTVAEEVISSIRNTAAFGNQDRFAKRYDEHLAAAEKFGYKVKFVLAFMGGGIFMVLYLNYGLAFWMGSRYLLQGSISLGSILTILMSIMIGAFSMGNVAPNIQAFTSAIAATAKIFNIIDRSSPLDPMSDAGGILDHIEGTVELRNIKHIYPSRPEVTVLQDFSLRFPASKKTALVGASGSGKSTIIGLIERFYHPVGGHIFLDGHDISALNIRWLRQQISVVSQEPTLFRATIFENIRHGLIGTIYEQEMGENQRALVVEAAKMANAHDFITALPQGYEAQVGERGLLLSGGQKQRIAIARAIVSDPKILLLDEATSALDTKSEAVVQAALDVAAVGRTTISIAHRLSTIKDVDNIVVMSDGHIVEQGTHDELLSKQGAYCRLAKAQKIAEMQDSITNQKAEPDALDDALVFQKSHMSHHKHPEDPCGHVDNRLQLVNSRSTTDQRRQILKDKQDSLWTLIKLIASFNVAEWRWMVAGLFFAAICGGGNPTQAVFFAKELVSLSTRLTNPLTRQLIQGAEQQMRHDVDFWCLMYLMLAFVQFFAFCGQGVAFAFSSERLIRRVRDRAFRTMLRQDIEFFDKEENTSGALTSFLSIEASHVAGLSGVTLGTVITLITTLIAAIAVGTAIAWKLALICTATIPVLLSCGFFHFWMLAQFQRRAKEAYQASAGFACEAINAIRTVASLTREHDVLEQYNESINKQTRRSLNSVLKSSILYAASQSLMFPCVALGFWYGSNRIADRDYSIFQFFVCFSAIIFGAQSAGAIFSFAPDMSKAKQAAQELKALFDRKTAVDSRSRKSERLEALDGRIEFRDVHFYYTSRPNKPVLHGLSFSAQPGQYVALVGASGCGKSTAIALVERFYEPSAGGIFVDGKDILSLDISNYRTFIALVSQEPTMYQGTIRDNILLGTNRQDVKDEEIEFVCREANIYDFIISLPDGFQTLVGSKGSMLSGGQKQRVAIARALLRDPKILLLDEATSALDSESENIVQAALEKAAKGRTTIAVAHRLATIQKADVIYVFDQGIIVESGGHNELMAKGGRYRELVELQSLTGI</sequence>
<dbReference type="InParanoid" id="A0A0C3GQU8"/>
<evidence type="ECO:0000259" key="12">
    <source>
        <dbReference type="PROSITE" id="PS50929"/>
    </source>
</evidence>
<organism evidence="13 14">
    <name type="scientific">Oidiodendron maius (strain Zn)</name>
    <dbReference type="NCBI Taxonomy" id="913774"/>
    <lineage>
        <taxon>Eukaryota</taxon>
        <taxon>Fungi</taxon>
        <taxon>Dikarya</taxon>
        <taxon>Ascomycota</taxon>
        <taxon>Pezizomycotina</taxon>
        <taxon>Leotiomycetes</taxon>
        <taxon>Leotiomycetes incertae sedis</taxon>
        <taxon>Myxotrichaceae</taxon>
        <taxon>Oidiodendron</taxon>
    </lineage>
</organism>
<feature type="transmembrane region" description="Helical" evidence="10">
    <location>
        <begin position="217"/>
        <end position="239"/>
    </location>
</feature>
<dbReference type="SUPFAM" id="SSF90123">
    <property type="entry name" value="ABC transporter transmembrane region"/>
    <property type="match status" value="2"/>
</dbReference>
<dbReference type="CDD" id="cd03249">
    <property type="entry name" value="ABC_MTABC3_MDL1_MDL2"/>
    <property type="match status" value="2"/>
</dbReference>
<reference evidence="13 14" key="1">
    <citation type="submission" date="2014-04" db="EMBL/GenBank/DDBJ databases">
        <authorList>
            <consortium name="DOE Joint Genome Institute"/>
            <person name="Kuo A."/>
            <person name="Martino E."/>
            <person name="Perotto S."/>
            <person name="Kohler A."/>
            <person name="Nagy L.G."/>
            <person name="Floudas D."/>
            <person name="Copeland A."/>
            <person name="Barry K.W."/>
            <person name="Cichocki N."/>
            <person name="Veneault-Fourrey C."/>
            <person name="LaButti K."/>
            <person name="Lindquist E.A."/>
            <person name="Lipzen A."/>
            <person name="Lundell T."/>
            <person name="Morin E."/>
            <person name="Murat C."/>
            <person name="Sun H."/>
            <person name="Tunlid A."/>
            <person name="Henrissat B."/>
            <person name="Grigoriev I.V."/>
            <person name="Hibbett D.S."/>
            <person name="Martin F."/>
            <person name="Nordberg H.P."/>
            <person name="Cantor M.N."/>
            <person name="Hua S.X."/>
        </authorList>
    </citation>
    <scope>NUCLEOTIDE SEQUENCE [LARGE SCALE GENOMIC DNA]</scope>
    <source>
        <strain evidence="13 14">Zn</strain>
    </source>
</reference>
<dbReference type="OrthoDB" id="6500128at2759"/>
<feature type="transmembrane region" description="Helical" evidence="10">
    <location>
        <begin position="785"/>
        <end position="807"/>
    </location>
</feature>
<dbReference type="FunFam" id="3.40.50.300:FF:000251">
    <property type="entry name" value="ABC transporter B family member 19"/>
    <property type="match status" value="1"/>
</dbReference>
<evidence type="ECO:0008006" key="15">
    <source>
        <dbReference type="Google" id="ProtNLM"/>
    </source>
</evidence>
<feature type="transmembrane region" description="Helical" evidence="10">
    <location>
        <begin position="967"/>
        <end position="987"/>
    </location>
</feature>
<evidence type="ECO:0000256" key="3">
    <source>
        <dbReference type="ARBA" id="ARBA00022448"/>
    </source>
</evidence>
<dbReference type="InterPro" id="IPR017871">
    <property type="entry name" value="ABC_transporter-like_CS"/>
</dbReference>
<evidence type="ECO:0000259" key="11">
    <source>
        <dbReference type="PROSITE" id="PS50893"/>
    </source>
</evidence>
<dbReference type="PANTHER" id="PTHR43394:SF27">
    <property type="entry name" value="ATP-DEPENDENT TRANSLOCASE ABCB1-LIKE"/>
    <property type="match status" value="1"/>
</dbReference>
<dbReference type="PROSITE" id="PS50929">
    <property type="entry name" value="ABC_TM1F"/>
    <property type="match status" value="2"/>
</dbReference>
<dbReference type="SUPFAM" id="SSF52540">
    <property type="entry name" value="P-loop containing nucleoside triphosphate hydrolases"/>
    <property type="match status" value="2"/>
</dbReference>
<name>A0A0C3GQU8_OIDMZ</name>
<dbReference type="InterPro" id="IPR036640">
    <property type="entry name" value="ABC1_TM_sf"/>
</dbReference>
<evidence type="ECO:0000256" key="7">
    <source>
        <dbReference type="ARBA" id="ARBA00022989"/>
    </source>
</evidence>
<feature type="domain" description="ABC transporter" evidence="11">
    <location>
        <begin position="1063"/>
        <end position="1301"/>
    </location>
</feature>
<evidence type="ECO:0000256" key="8">
    <source>
        <dbReference type="ARBA" id="ARBA00023136"/>
    </source>
</evidence>
<keyword evidence="5" id="KW-0547">Nucleotide-binding</keyword>
<dbReference type="FunFam" id="1.20.1560.10:FF:000102">
    <property type="entry name" value="ABC multidrug transporter Mdr1"/>
    <property type="match status" value="1"/>
</dbReference>
<feature type="transmembrane region" description="Helical" evidence="10">
    <location>
        <begin position="295"/>
        <end position="317"/>
    </location>
</feature>
<dbReference type="CDD" id="cd18578">
    <property type="entry name" value="ABC_6TM_Pgp_ABCB1_D2_like"/>
    <property type="match status" value="1"/>
</dbReference>
<dbReference type="FunFam" id="3.40.50.300:FF:000913">
    <property type="entry name" value="ABC multidrug transporter SitT"/>
    <property type="match status" value="1"/>
</dbReference>
<feature type="transmembrane region" description="Helical" evidence="10">
    <location>
        <begin position="65"/>
        <end position="93"/>
    </location>
</feature>
<feature type="transmembrane region" description="Helical" evidence="10">
    <location>
        <begin position="727"/>
        <end position="750"/>
    </location>
</feature>
<proteinExistence type="inferred from homology"/>
<dbReference type="GO" id="GO:0090374">
    <property type="term" value="P:oligopeptide export from mitochondrion"/>
    <property type="evidence" value="ECO:0007669"/>
    <property type="project" value="TreeGrafter"/>
</dbReference>
<dbReference type="InterPro" id="IPR011527">
    <property type="entry name" value="ABC1_TM_dom"/>
</dbReference>
<evidence type="ECO:0000256" key="9">
    <source>
        <dbReference type="ARBA" id="ARBA00023180"/>
    </source>
</evidence>
<evidence type="ECO:0000313" key="14">
    <source>
        <dbReference type="Proteomes" id="UP000054321"/>
    </source>
</evidence>
<evidence type="ECO:0000256" key="10">
    <source>
        <dbReference type="SAM" id="Phobius"/>
    </source>
</evidence>
<protein>
    <recommendedName>
        <fullName evidence="15">ABC transporter</fullName>
    </recommendedName>
</protein>
<dbReference type="Pfam" id="PF00664">
    <property type="entry name" value="ABC_membrane"/>
    <property type="match status" value="2"/>
</dbReference>
<dbReference type="GO" id="GO:0015421">
    <property type="term" value="F:ABC-type oligopeptide transporter activity"/>
    <property type="evidence" value="ECO:0007669"/>
    <property type="project" value="TreeGrafter"/>
</dbReference>
<feature type="domain" description="ABC transporter" evidence="11">
    <location>
        <begin position="394"/>
        <end position="639"/>
    </location>
</feature>
<feature type="transmembrane region" description="Helical" evidence="10">
    <location>
        <begin position="192"/>
        <end position="211"/>
    </location>
</feature>
<keyword evidence="14" id="KW-1185">Reference proteome</keyword>
<keyword evidence="7 10" id="KW-1133">Transmembrane helix</keyword>
<dbReference type="GO" id="GO:0005743">
    <property type="term" value="C:mitochondrial inner membrane"/>
    <property type="evidence" value="ECO:0007669"/>
    <property type="project" value="TreeGrafter"/>
</dbReference>
<keyword evidence="9" id="KW-0325">Glycoprotein</keyword>
<dbReference type="SMART" id="SM00382">
    <property type="entry name" value="AAA"/>
    <property type="match status" value="2"/>
</dbReference>
<evidence type="ECO:0000256" key="4">
    <source>
        <dbReference type="ARBA" id="ARBA00022692"/>
    </source>
</evidence>
<dbReference type="GO" id="GO:0005886">
    <property type="term" value="C:plasma membrane"/>
    <property type="evidence" value="ECO:0007669"/>
    <property type="project" value="UniProtKB-SubCell"/>
</dbReference>
<dbReference type="InterPro" id="IPR003439">
    <property type="entry name" value="ABC_transporter-like_ATP-bd"/>
</dbReference>
<comment type="subcellular location">
    <subcellularLocation>
        <location evidence="1">Cell membrane</location>
        <topology evidence="1">Multi-pass membrane protein</topology>
    </subcellularLocation>
</comment>
<feature type="domain" description="ABC transmembrane type-1" evidence="12">
    <location>
        <begin position="729"/>
        <end position="1028"/>
    </location>
</feature>
<evidence type="ECO:0000256" key="6">
    <source>
        <dbReference type="ARBA" id="ARBA00022840"/>
    </source>
</evidence>
<dbReference type="EMBL" id="KN832893">
    <property type="protein sequence ID" value="KIM93714.1"/>
    <property type="molecule type" value="Genomic_DNA"/>
</dbReference>